<comment type="caution">
    <text evidence="1">The sequence shown here is derived from an EMBL/GenBank/DDBJ whole genome shotgun (WGS) entry which is preliminary data.</text>
</comment>
<dbReference type="RefSeq" id="WP_128417080.1">
    <property type="nucleotide sequence ID" value="NZ_MDEJ01000053.1"/>
</dbReference>
<dbReference type="OrthoDB" id="8611934at2"/>
<evidence type="ECO:0008006" key="3">
    <source>
        <dbReference type="Google" id="ProtNLM"/>
    </source>
</evidence>
<dbReference type="InterPro" id="IPR038493">
    <property type="entry name" value="MqsR_sf"/>
</dbReference>
<dbReference type="Proteomes" id="UP000239939">
    <property type="component" value="Unassembled WGS sequence"/>
</dbReference>
<sequence length="123" mass="13580">MATKRLPKGVTRRADGVLEKLTPHFDAGQMKAMVAQHGDRCFTLSSRQGYQAMRLSEQEAEAAILAMDPTACFYKSMTSMANETLWQDVYHVPTPKGAAYVKVQLYLPPDGGEPKAVISFKAK</sequence>
<gene>
    <name evidence="1" type="ORF">XpopCFBP1817_10345</name>
</gene>
<evidence type="ECO:0000313" key="1">
    <source>
        <dbReference type="EMBL" id="PPU94050.1"/>
    </source>
</evidence>
<keyword evidence="2" id="KW-1185">Reference proteome</keyword>
<dbReference type="AlphaFoldDB" id="A0A2S7EP96"/>
<proteinExistence type="predicted"/>
<dbReference type="EMBL" id="MDEJ01000053">
    <property type="protein sequence ID" value="PPU94050.1"/>
    <property type="molecule type" value="Genomic_DNA"/>
</dbReference>
<name>A0A2S7EP96_9XANT</name>
<evidence type="ECO:0000313" key="2">
    <source>
        <dbReference type="Proteomes" id="UP000239939"/>
    </source>
</evidence>
<dbReference type="GO" id="GO:0044010">
    <property type="term" value="P:single-species biofilm formation"/>
    <property type="evidence" value="ECO:0007669"/>
    <property type="project" value="InterPro"/>
</dbReference>
<dbReference type="InterPro" id="IPR031451">
    <property type="entry name" value="MqsR_toxin"/>
</dbReference>
<dbReference type="GO" id="GO:0017148">
    <property type="term" value="P:negative regulation of translation"/>
    <property type="evidence" value="ECO:0007669"/>
    <property type="project" value="InterPro"/>
</dbReference>
<reference evidence="2" key="1">
    <citation type="submission" date="2016-08" db="EMBL/GenBank/DDBJ databases">
        <authorList>
            <person name="Merda D."/>
            <person name="Briand M."/>
            <person name="Taghouti G."/>
            <person name="Carrere S."/>
            <person name="Gouzy J."/>
            <person name="Portier P."/>
            <person name="Jacques M.-A."/>
            <person name="Fischer-Le Saux M."/>
        </authorList>
    </citation>
    <scope>NUCLEOTIDE SEQUENCE [LARGE SCALE GENOMIC DNA]</scope>
    <source>
        <strain evidence="2">CFBP1817</strain>
    </source>
</reference>
<dbReference type="Pfam" id="PF15723">
    <property type="entry name" value="MqsR_toxin"/>
    <property type="match status" value="1"/>
</dbReference>
<dbReference type="Gene3D" id="3.30.2310.40">
    <property type="match status" value="1"/>
</dbReference>
<organism evidence="1 2">
    <name type="scientific">Xanthomonas populi</name>
    <dbReference type="NCBI Taxonomy" id="53414"/>
    <lineage>
        <taxon>Bacteria</taxon>
        <taxon>Pseudomonadati</taxon>
        <taxon>Pseudomonadota</taxon>
        <taxon>Gammaproteobacteria</taxon>
        <taxon>Lysobacterales</taxon>
        <taxon>Lysobacteraceae</taxon>
        <taxon>Xanthomonas</taxon>
    </lineage>
</organism>
<accession>A0A2S7EP96</accession>
<protein>
    <recommendedName>
        <fullName evidence="3">Type II toxin-antitoxin system MqsR family toxin</fullName>
    </recommendedName>
</protein>
<dbReference type="GO" id="GO:0009372">
    <property type="term" value="P:quorum sensing"/>
    <property type="evidence" value="ECO:0007669"/>
    <property type="project" value="InterPro"/>
</dbReference>